<evidence type="ECO:0000313" key="4">
    <source>
        <dbReference type="Proteomes" id="UP000018896"/>
    </source>
</evidence>
<comment type="caution">
    <text evidence="3">The sequence shown here is derived from an EMBL/GenBank/DDBJ whole genome shotgun (WGS) entry which is preliminary data.</text>
</comment>
<feature type="domain" description="HTH merR-type" evidence="2">
    <location>
        <begin position="33"/>
        <end position="75"/>
    </location>
</feature>
<keyword evidence="1" id="KW-0175">Coiled coil</keyword>
<evidence type="ECO:0000259" key="2">
    <source>
        <dbReference type="PROSITE" id="PS50937"/>
    </source>
</evidence>
<dbReference type="InterPro" id="IPR000551">
    <property type="entry name" value="MerR-type_HTH_dom"/>
</dbReference>
<keyword evidence="4" id="KW-1185">Reference proteome</keyword>
<dbReference type="OrthoDB" id="2884071at2"/>
<sequence>MEKEQRTYTISEVSKSLKAQTGKLKEWEESFPQLLTVQRSKSGARLYGNKEIDALRKIKLLKDKNMAEVDILFILQANNTEGVKEEKNNVVLDNQKDYGTLLSLQHDTIESLHHLTDSVSTIKEELVHEVKEGIKTEISIGHNKTKTLIQSYSHMIAETTENTEEEIKQLRQDIHREEEEKLFIQHKLEEREAQFREFVSYYRETAAAKEKNRFLNWLQLFRSKKESSADFS</sequence>
<gene>
    <name evidence="3" type="ORF">JCM9157_4333</name>
</gene>
<dbReference type="Pfam" id="PF13411">
    <property type="entry name" value="MerR_1"/>
    <property type="match status" value="1"/>
</dbReference>
<accession>W4QYV8</accession>
<dbReference type="EMBL" id="BAUV01000053">
    <property type="protein sequence ID" value="GAE37087.1"/>
    <property type="molecule type" value="Genomic_DNA"/>
</dbReference>
<dbReference type="AlphaFoldDB" id="W4QYV8"/>
<dbReference type="Gene3D" id="1.10.1660.10">
    <property type="match status" value="1"/>
</dbReference>
<dbReference type="GO" id="GO:0003677">
    <property type="term" value="F:DNA binding"/>
    <property type="evidence" value="ECO:0007669"/>
    <property type="project" value="InterPro"/>
</dbReference>
<feature type="coiled-coil region" evidence="1">
    <location>
        <begin position="160"/>
        <end position="187"/>
    </location>
</feature>
<dbReference type="GO" id="GO:0006355">
    <property type="term" value="P:regulation of DNA-templated transcription"/>
    <property type="evidence" value="ECO:0007669"/>
    <property type="project" value="InterPro"/>
</dbReference>
<dbReference type="SUPFAM" id="SSF46955">
    <property type="entry name" value="Putative DNA-binding domain"/>
    <property type="match status" value="1"/>
</dbReference>
<dbReference type="PROSITE" id="PS50937">
    <property type="entry name" value="HTH_MERR_2"/>
    <property type="match status" value="1"/>
</dbReference>
<evidence type="ECO:0000313" key="3">
    <source>
        <dbReference type="EMBL" id="GAE37087.1"/>
    </source>
</evidence>
<dbReference type="STRING" id="1236973.JCM9157_4333"/>
<name>W4QYV8_HALA3</name>
<dbReference type="RefSeq" id="WP_035667466.1">
    <property type="nucleotide sequence ID" value="NZ_BAUV01000053.1"/>
</dbReference>
<dbReference type="InterPro" id="IPR009061">
    <property type="entry name" value="DNA-bd_dom_put_sf"/>
</dbReference>
<proteinExistence type="predicted"/>
<organism evidence="3 4">
    <name type="scientific">Halalkalibacter akibai (strain ATCC 43226 / DSM 21942 / CIP 109018 / JCM 9157 / 1139)</name>
    <name type="common">Bacillus akibai</name>
    <dbReference type="NCBI Taxonomy" id="1236973"/>
    <lineage>
        <taxon>Bacteria</taxon>
        <taxon>Bacillati</taxon>
        <taxon>Bacillota</taxon>
        <taxon>Bacilli</taxon>
        <taxon>Bacillales</taxon>
        <taxon>Bacillaceae</taxon>
        <taxon>Halalkalibacter</taxon>
    </lineage>
</organism>
<evidence type="ECO:0000256" key="1">
    <source>
        <dbReference type="SAM" id="Coils"/>
    </source>
</evidence>
<reference evidence="3 4" key="1">
    <citation type="journal article" date="2014" name="Genome Announc.">
        <title>Draft Genome Sequences of Three Alkaliphilic Bacillus Strains, Bacillus wakoensis JCM 9140T, Bacillus akibai JCM 9157T, and Bacillus hemicellulosilyticus JCM 9152T.</title>
        <authorList>
            <person name="Yuki M."/>
            <person name="Oshima K."/>
            <person name="Suda W."/>
            <person name="Oshida Y."/>
            <person name="Kitamura K."/>
            <person name="Iida T."/>
            <person name="Hattori M."/>
            <person name="Ohkuma M."/>
        </authorList>
    </citation>
    <scope>NUCLEOTIDE SEQUENCE [LARGE SCALE GENOMIC DNA]</scope>
    <source>
        <strain evidence="3 4">JCM 9157</strain>
    </source>
</reference>
<dbReference type="Proteomes" id="UP000018896">
    <property type="component" value="Unassembled WGS sequence"/>
</dbReference>
<protein>
    <recommendedName>
        <fullName evidence="2">HTH merR-type domain-containing protein</fullName>
    </recommendedName>
</protein>